<keyword evidence="2" id="KW-1185">Reference proteome</keyword>
<proteinExistence type="predicted"/>
<evidence type="ECO:0000313" key="2">
    <source>
        <dbReference type="Proteomes" id="UP000321798"/>
    </source>
</evidence>
<dbReference type="Proteomes" id="UP000321798">
    <property type="component" value="Unassembled WGS sequence"/>
</dbReference>
<reference evidence="1 2" key="1">
    <citation type="submission" date="2019-07" db="EMBL/GenBank/DDBJ databases">
        <title>Whole genome shotgun sequence of Cellulomonas soli NBRC 109434.</title>
        <authorList>
            <person name="Hosoyama A."/>
            <person name="Uohara A."/>
            <person name="Ohji S."/>
            <person name="Ichikawa N."/>
        </authorList>
    </citation>
    <scope>NUCLEOTIDE SEQUENCE [LARGE SCALE GENOMIC DNA]</scope>
    <source>
        <strain evidence="1 2">NBRC 109434</strain>
    </source>
</reference>
<comment type="caution">
    <text evidence="1">The sequence shown here is derived from an EMBL/GenBank/DDBJ whole genome shotgun (WGS) entry which is preliminary data.</text>
</comment>
<dbReference type="AlphaFoldDB" id="A0A512PD25"/>
<accession>A0A512PD25</accession>
<gene>
    <name evidence="1" type="ORF">CSO01_18030</name>
</gene>
<sequence length="65" mass="7125">MRTDSHQVVSVSSQPLPHADGSIIDRHLGAEEPLFLDTVTWTTGTVTESVHHALVRLFGFKRGSV</sequence>
<organism evidence="1 2">
    <name type="scientific">Cellulomonas soli</name>
    <dbReference type="NCBI Taxonomy" id="931535"/>
    <lineage>
        <taxon>Bacteria</taxon>
        <taxon>Bacillati</taxon>
        <taxon>Actinomycetota</taxon>
        <taxon>Actinomycetes</taxon>
        <taxon>Micrococcales</taxon>
        <taxon>Cellulomonadaceae</taxon>
        <taxon>Cellulomonas</taxon>
    </lineage>
</organism>
<name>A0A512PD25_9CELL</name>
<evidence type="ECO:0000313" key="1">
    <source>
        <dbReference type="EMBL" id="GEP69088.1"/>
    </source>
</evidence>
<dbReference type="EMBL" id="BKAL01000006">
    <property type="protein sequence ID" value="GEP69088.1"/>
    <property type="molecule type" value="Genomic_DNA"/>
</dbReference>
<protein>
    <submittedName>
        <fullName evidence="1">Uncharacterized protein</fullName>
    </submittedName>
</protein>